<dbReference type="SUPFAM" id="SSF56059">
    <property type="entry name" value="Glutathione synthetase ATP-binding domain-like"/>
    <property type="match status" value="1"/>
</dbReference>
<name>A0ABR7RM23_9PROT</name>
<dbReference type="Gene3D" id="3.30.1490.270">
    <property type="match status" value="1"/>
</dbReference>
<dbReference type="PANTHER" id="PTHR34595:SF7">
    <property type="entry name" value="SLL1039 PROTEIN"/>
    <property type="match status" value="1"/>
</dbReference>
<dbReference type="InterPro" id="IPR016450">
    <property type="entry name" value="UCP005522"/>
</dbReference>
<dbReference type="PANTHER" id="PTHR34595">
    <property type="entry name" value="BLR5612 PROTEIN"/>
    <property type="match status" value="1"/>
</dbReference>
<protein>
    <submittedName>
        <fullName evidence="3">Circularly permuted type 2 ATP-grasp protein</fullName>
    </submittedName>
</protein>
<evidence type="ECO:0000313" key="4">
    <source>
        <dbReference type="Proteomes" id="UP000626026"/>
    </source>
</evidence>
<reference evidence="3 4" key="1">
    <citation type="journal article" date="2013" name="Int. J. Syst. Evol. Microbiol.">
        <title>Roseomonas aerophila sp. nov., isolated from air.</title>
        <authorList>
            <person name="Kim S.J."/>
            <person name="Weon H.Y."/>
            <person name="Ahn J.H."/>
            <person name="Hong S.B."/>
            <person name="Seok S.J."/>
            <person name="Whang K.S."/>
            <person name="Kwon S.W."/>
        </authorList>
    </citation>
    <scope>NUCLEOTIDE SEQUENCE [LARGE SCALE GENOMIC DNA]</scope>
    <source>
        <strain evidence="3 4">NBRC 108923</strain>
    </source>
</reference>
<keyword evidence="4" id="KW-1185">Reference proteome</keyword>
<dbReference type="Proteomes" id="UP000626026">
    <property type="component" value="Unassembled WGS sequence"/>
</dbReference>
<feature type="compositionally biased region" description="Low complexity" evidence="1">
    <location>
        <begin position="479"/>
        <end position="510"/>
    </location>
</feature>
<dbReference type="PIRSF" id="PIRSF005522">
    <property type="entry name" value="UCP005522"/>
    <property type="match status" value="1"/>
</dbReference>
<feature type="domain" description="Circularly permuted ATP-grasp type 2" evidence="2">
    <location>
        <begin position="63"/>
        <end position="439"/>
    </location>
</feature>
<feature type="region of interest" description="Disordered" evidence="1">
    <location>
        <begin position="447"/>
        <end position="510"/>
    </location>
</feature>
<evidence type="ECO:0000259" key="2">
    <source>
        <dbReference type="Pfam" id="PF14403"/>
    </source>
</evidence>
<dbReference type="Pfam" id="PF14403">
    <property type="entry name" value="CP_ATPgrasp_2"/>
    <property type="match status" value="1"/>
</dbReference>
<dbReference type="Gene3D" id="3.40.50.11290">
    <property type="match status" value="1"/>
</dbReference>
<sequence length="510" mass="56121">MHAEGAIRSPYAEMARFLDATGQEALDQKRREAEVLFRRIGVTFAVYTEGGDPERLIPFDVIPRILARDEWERLSQGLEQRVRALNAFLTDVYGEQAIIKAGRIPPELVLQNEGYLPQMRGFVPPGGVWTVISGIDLVRTEADQFYVLEDNCRTPSGVSYMLENREAMFRLFPEICARHRIAPVSHYPEELLETLKSIAPESCSGTPNVVVLTPGPYNSAYYEHSFLADEMGVELVEGADLFVRDEMVFMRTTAGPKRVDVIYRRIDDDFIDPECFRADSVVGVPGLMAAYRAGNVSLANAPGTGIADDKAVYPYVPEMVRFYLKEEPILSNVPTFMCERPADQDYVLANLDKLVVKLARGSGGYGMLVGPHATQEQRDDFAGRIKARPGDYIAQPTLALSTVPTLGEAGIGPRHVDLRPFVLFGKEVRMVPGGLTRVALREGSLVVNSSQGGGTKDTWVLMEDPPAEGQLALPPPEEPAALQSQGQSQSQSQGKSQSQGQSSRQQQGEG</sequence>
<dbReference type="RefSeq" id="WP_187784789.1">
    <property type="nucleotide sequence ID" value="NZ_JACTVA010000019.1"/>
</dbReference>
<evidence type="ECO:0000256" key="1">
    <source>
        <dbReference type="SAM" id="MobiDB-lite"/>
    </source>
</evidence>
<dbReference type="InterPro" id="IPR051680">
    <property type="entry name" value="ATP-dep_Glu-Cys_Ligase-2"/>
</dbReference>
<proteinExistence type="predicted"/>
<comment type="caution">
    <text evidence="3">The sequence shown here is derived from an EMBL/GenBank/DDBJ whole genome shotgun (WGS) entry which is preliminary data.</text>
</comment>
<organism evidence="3 4">
    <name type="scientific">Teichococcus aerophilus</name>
    <dbReference type="NCBI Taxonomy" id="1224513"/>
    <lineage>
        <taxon>Bacteria</taxon>
        <taxon>Pseudomonadati</taxon>
        <taxon>Pseudomonadota</taxon>
        <taxon>Alphaproteobacteria</taxon>
        <taxon>Acetobacterales</taxon>
        <taxon>Roseomonadaceae</taxon>
        <taxon>Roseomonas</taxon>
    </lineage>
</organism>
<dbReference type="EMBL" id="JACTVA010000019">
    <property type="protein sequence ID" value="MBC9207602.1"/>
    <property type="molecule type" value="Genomic_DNA"/>
</dbReference>
<evidence type="ECO:0000313" key="3">
    <source>
        <dbReference type="EMBL" id="MBC9207602.1"/>
    </source>
</evidence>
<gene>
    <name evidence="3" type="ORF">IBL26_12225</name>
</gene>
<dbReference type="InterPro" id="IPR025841">
    <property type="entry name" value="CP_ATPgrasp_2"/>
</dbReference>
<accession>A0ABR7RM23</accession>